<protein>
    <submittedName>
        <fullName evidence="2">Uncharacterized protein</fullName>
    </submittedName>
</protein>
<accession>A0A3D8S3L1</accession>
<organism evidence="2 3">
    <name type="scientific">Coleophoma crateriformis</name>
    <dbReference type="NCBI Taxonomy" id="565419"/>
    <lineage>
        <taxon>Eukaryota</taxon>
        <taxon>Fungi</taxon>
        <taxon>Dikarya</taxon>
        <taxon>Ascomycota</taxon>
        <taxon>Pezizomycotina</taxon>
        <taxon>Leotiomycetes</taxon>
        <taxon>Helotiales</taxon>
        <taxon>Dermateaceae</taxon>
        <taxon>Coleophoma</taxon>
    </lineage>
</organism>
<dbReference type="Proteomes" id="UP000256328">
    <property type="component" value="Unassembled WGS sequence"/>
</dbReference>
<proteinExistence type="predicted"/>
<comment type="caution">
    <text evidence="2">The sequence shown here is derived from an EMBL/GenBank/DDBJ whole genome shotgun (WGS) entry which is preliminary data.</text>
</comment>
<reference evidence="2 3" key="1">
    <citation type="journal article" date="2018" name="IMA Fungus">
        <title>IMA Genome-F 9: Draft genome sequence of Annulohypoxylon stygium, Aspergillus mulundensis, Berkeleyomyces basicola (syn. Thielaviopsis basicola), Ceratocystis smalleyi, two Cercospora beticola strains, Coleophoma cylindrospora, Fusarium fracticaudum, Phialophora cf. hyalina, and Morchella septimelata.</title>
        <authorList>
            <person name="Wingfield B.D."/>
            <person name="Bills G.F."/>
            <person name="Dong Y."/>
            <person name="Huang W."/>
            <person name="Nel W.J."/>
            <person name="Swalarsk-Parry B.S."/>
            <person name="Vaghefi N."/>
            <person name="Wilken P.M."/>
            <person name="An Z."/>
            <person name="de Beer Z.W."/>
            <person name="De Vos L."/>
            <person name="Chen L."/>
            <person name="Duong T.A."/>
            <person name="Gao Y."/>
            <person name="Hammerbacher A."/>
            <person name="Kikkert J.R."/>
            <person name="Li Y."/>
            <person name="Li H."/>
            <person name="Li K."/>
            <person name="Li Q."/>
            <person name="Liu X."/>
            <person name="Ma X."/>
            <person name="Naidoo K."/>
            <person name="Pethybridge S.J."/>
            <person name="Sun J."/>
            <person name="Steenkamp E.T."/>
            <person name="van der Nest M.A."/>
            <person name="van Wyk S."/>
            <person name="Wingfield M.J."/>
            <person name="Xiong C."/>
            <person name="Yue Q."/>
            <person name="Zhang X."/>
        </authorList>
    </citation>
    <scope>NUCLEOTIDE SEQUENCE [LARGE SCALE GENOMIC DNA]</scope>
    <source>
        <strain evidence="2 3">BP5796</strain>
    </source>
</reference>
<dbReference type="EMBL" id="PDLN01000007">
    <property type="protein sequence ID" value="RDW80681.1"/>
    <property type="molecule type" value="Genomic_DNA"/>
</dbReference>
<dbReference type="OrthoDB" id="10636326at2759"/>
<feature type="region of interest" description="Disordered" evidence="1">
    <location>
        <begin position="58"/>
        <end position="87"/>
    </location>
</feature>
<feature type="region of interest" description="Disordered" evidence="1">
    <location>
        <begin position="1"/>
        <end position="28"/>
    </location>
</feature>
<evidence type="ECO:0000313" key="3">
    <source>
        <dbReference type="Proteomes" id="UP000256328"/>
    </source>
</evidence>
<gene>
    <name evidence="2" type="ORF">BP5796_05379</name>
</gene>
<keyword evidence="3" id="KW-1185">Reference proteome</keyword>
<dbReference type="AlphaFoldDB" id="A0A3D8S3L1"/>
<sequence>MPGGFPDTDSESDPIDGAKGTLQSTVEPELTVEQLTALKPEAIEQQRKVAIAALQADPEDDIGGTPQVKNHLTAGPSAGVGLTRDETQPRPVTFSIEEEHFTTNLCHDKDDATATLTMYTPEHPCSFLSIKFTAKRDMSTAENKKGTPYHMIQIEVPTSGITDFTAE</sequence>
<evidence type="ECO:0000313" key="2">
    <source>
        <dbReference type="EMBL" id="RDW80681.1"/>
    </source>
</evidence>
<name>A0A3D8S3L1_9HELO</name>
<evidence type="ECO:0000256" key="1">
    <source>
        <dbReference type="SAM" id="MobiDB-lite"/>
    </source>
</evidence>